<feature type="compositionally biased region" description="Basic and acidic residues" evidence="1">
    <location>
        <begin position="48"/>
        <end position="61"/>
    </location>
</feature>
<proteinExistence type="predicted"/>
<feature type="region of interest" description="Disordered" evidence="1">
    <location>
        <begin position="41"/>
        <end position="68"/>
    </location>
</feature>
<dbReference type="Proteomes" id="UP000616499">
    <property type="component" value="Unassembled WGS sequence"/>
</dbReference>
<accession>A0ABQ2GT23</accession>
<name>A0ABQ2GT23_9PSED</name>
<dbReference type="EMBL" id="BMNW01000004">
    <property type="protein sequence ID" value="GGM09257.1"/>
    <property type="molecule type" value="Genomic_DNA"/>
</dbReference>
<sequence>MLIPRVSIRLTISVFIRRSITPVYGTQASLLDPRHTMRTESASFYRDGSAERKRESQRRGAIETYYDV</sequence>
<evidence type="ECO:0000313" key="3">
    <source>
        <dbReference type="Proteomes" id="UP000616499"/>
    </source>
</evidence>
<evidence type="ECO:0000313" key="2">
    <source>
        <dbReference type="EMBL" id="GGM09257.1"/>
    </source>
</evidence>
<evidence type="ECO:0008006" key="4">
    <source>
        <dbReference type="Google" id="ProtNLM"/>
    </source>
</evidence>
<gene>
    <name evidence="2" type="ORF">GCM10009425_20630</name>
</gene>
<protein>
    <recommendedName>
        <fullName evidence="4">Secreted protein</fullName>
    </recommendedName>
</protein>
<reference evidence="3" key="1">
    <citation type="journal article" date="2019" name="Int. J. Syst. Evol. Microbiol.">
        <title>The Global Catalogue of Microorganisms (GCM) 10K type strain sequencing project: providing services to taxonomists for standard genome sequencing and annotation.</title>
        <authorList>
            <consortium name="The Broad Institute Genomics Platform"/>
            <consortium name="The Broad Institute Genome Sequencing Center for Infectious Disease"/>
            <person name="Wu L."/>
            <person name="Ma J."/>
        </authorList>
    </citation>
    <scope>NUCLEOTIDE SEQUENCE [LARGE SCALE GENOMIC DNA]</scope>
    <source>
        <strain evidence="3">JCM 13501</strain>
    </source>
</reference>
<evidence type="ECO:0000256" key="1">
    <source>
        <dbReference type="SAM" id="MobiDB-lite"/>
    </source>
</evidence>
<comment type="caution">
    <text evidence="2">The sequence shown here is derived from an EMBL/GenBank/DDBJ whole genome shotgun (WGS) entry which is preliminary data.</text>
</comment>
<organism evidence="2 3">
    <name type="scientific">Pseudomonas asuensis</name>
    <dbReference type="NCBI Taxonomy" id="1825787"/>
    <lineage>
        <taxon>Bacteria</taxon>
        <taxon>Pseudomonadati</taxon>
        <taxon>Pseudomonadota</taxon>
        <taxon>Gammaproteobacteria</taxon>
        <taxon>Pseudomonadales</taxon>
        <taxon>Pseudomonadaceae</taxon>
        <taxon>Pseudomonas</taxon>
    </lineage>
</organism>
<keyword evidence="3" id="KW-1185">Reference proteome</keyword>